<dbReference type="Pfam" id="PF04055">
    <property type="entry name" value="Radical_SAM"/>
    <property type="match status" value="1"/>
</dbReference>
<organism evidence="6 7">
    <name type="scientific">Natronospira bacteriovora</name>
    <dbReference type="NCBI Taxonomy" id="3069753"/>
    <lineage>
        <taxon>Bacteria</taxon>
        <taxon>Pseudomonadati</taxon>
        <taxon>Pseudomonadota</taxon>
        <taxon>Gammaproteobacteria</taxon>
        <taxon>Natronospirales</taxon>
        <taxon>Natronospiraceae</taxon>
        <taxon>Natronospira</taxon>
    </lineage>
</organism>
<reference evidence="6 7" key="1">
    <citation type="submission" date="2023-08" db="EMBL/GenBank/DDBJ databases">
        <title>Whole-genome sequencing of halo(alkali)philic microorganisms from hypersaline lakes.</title>
        <authorList>
            <person name="Sorokin D.Y."/>
            <person name="Abbas B."/>
            <person name="Merkel A.Y."/>
        </authorList>
    </citation>
    <scope>NUCLEOTIDE SEQUENCE [LARGE SCALE GENOMIC DNA]</scope>
    <source>
        <strain evidence="6 7">AB-CW4</strain>
    </source>
</reference>
<proteinExistence type="predicted"/>
<protein>
    <submittedName>
        <fullName evidence="6">PA0069 family radical SAM protein</fullName>
    </submittedName>
</protein>
<keyword evidence="7" id="KW-1185">Reference proteome</keyword>
<dbReference type="SFLD" id="SFLDS00029">
    <property type="entry name" value="Radical_SAM"/>
    <property type="match status" value="1"/>
</dbReference>
<keyword evidence="3" id="KW-0411">Iron-sulfur</keyword>
<comment type="caution">
    <text evidence="6">The sequence shown here is derived from an EMBL/GenBank/DDBJ whole genome shotgun (WGS) entry which is preliminary data.</text>
</comment>
<dbReference type="CDD" id="cd01335">
    <property type="entry name" value="Radical_SAM"/>
    <property type="match status" value="1"/>
</dbReference>
<dbReference type="InterPro" id="IPR040086">
    <property type="entry name" value="MJ0683-like"/>
</dbReference>
<evidence type="ECO:0000256" key="2">
    <source>
        <dbReference type="ARBA" id="ARBA00023004"/>
    </source>
</evidence>
<dbReference type="InterPro" id="IPR006638">
    <property type="entry name" value="Elp3/MiaA/NifB-like_rSAM"/>
</dbReference>
<dbReference type="InterPro" id="IPR007197">
    <property type="entry name" value="rSAM"/>
</dbReference>
<dbReference type="SMART" id="SM00729">
    <property type="entry name" value="Elp3"/>
    <property type="match status" value="1"/>
</dbReference>
<evidence type="ECO:0000313" key="6">
    <source>
        <dbReference type="EMBL" id="MDQ2069219.1"/>
    </source>
</evidence>
<dbReference type="EMBL" id="JAVDDT010000002">
    <property type="protein sequence ID" value="MDQ2069219.1"/>
    <property type="molecule type" value="Genomic_DNA"/>
</dbReference>
<evidence type="ECO:0000256" key="4">
    <source>
        <dbReference type="SAM" id="MobiDB-lite"/>
    </source>
</evidence>
<feature type="region of interest" description="Disordered" evidence="4">
    <location>
        <begin position="1"/>
        <end position="27"/>
    </location>
</feature>
<keyword evidence="1" id="KW-0479">Metal-binding</keyword>
<evidence type="ECO:0000256" key="3">
    <source>
        <dbReference type="ARBA" id="ARBA00023014"/>
    </source>
</evidence>
<keyword evidence="2" id="KW-0408">Iron</keyword>
<dbReference type="InterPro" id="IPR058240">
    <property type="entry name" value="rSAM_sf"/>
</dbReference>
<dbReference type="PANTHER" id="PTHR43432:SF3">
    <property type="entry name" value="SLR0285 PROTEIN"/>
    <property type="match status" value="1"/>
</dbReference>
<dbReference type="NCBIfam" id="NF033668">
    <property type="entry name" value="rSAM_PA0069"/>
    <property type="match status" value="1"/>
</dbReference>
<evidence type="ECO:0000256" key="1">
    <source>
        <dbReference type="ARBA" id="ARBA00022723"/>
    </source>
</evidence>
<dbReference type="PROSITE" id="PS51918">
    <property type="entry name" value="RADICAL_SAM"/>
    <property type="match status" value="1"/>
</dbReference>
<gene>
    <name evidence="6" type="ORF">RBH19_04995</name>
</gene>
<dbReference type="PANTHER" id="PTHR43432">
    <property type="entry name" value="SLR0285 PROTEIN"/>
    <property type="match status" value="1"/>
</dbReference>
<dbReference type="Proteomes" id="UP001239019">
    <property type="component" value="Unassembled WGS sequence"/>
</dbReference>
<name>A0ABU0W5D2_9GAMM</name>
<evidence type="ECO:0000259" key="5">
    <source>
        <dbReference type="PROSITE" id="PS51918"/>
    </source>
</evidence>
<dbReference type="RefSeq" id="WP_306727705.1">
    <property type="nucleotide sequence ID" value="NZ_JAVDDT010000002.1"/>
</dbReference>
<dbReference type="SFLD" id="SFLDG01084">
    <property type="entry name" value="Uncharacterised_Radical_SAM_Su"/>
    <property type="match status" value="1"/>
</dbReference>
<feature type="domain" description="Radical SAM core" evidence="5">
    <location>
        <begin position="59"/>
        <end position="296"/>
    </location>
</feature>
<sequence>MSQQAGHKGRGAASSPPPRYRAQHHERVDDGWWQEAESAPATVVAPDPARSVISYNQSPDVPFDRTINPYRGCEHGCIYCFARPSHAWLDLSPGLDFETRLFAKLDAPALLEKALRHPRYRCDTVVLGANTDCYQPIEKQYGLTRRLLAVLYDYRHPVSILTKSALVLRDLDILGDMAREGLVNVMVSVTTLDQDLKRRLEPRTPSGQRRLRTVADLAEAGIPTGVLMAPVIPALNDHEIETIVQASAEAGARSVETVLLRLPLELADLFREWLAVHYPERAGRVMSLLREARGGRDNDSRFGYRMRGQGAYEDLISHRLKLARKRFGLEGRGQLGLDKGKFRLPVKSGDQLGLF</sequence>
<dbReference type="SUPFAM" id="SSF102114">
    <property type="entry name" value="Radical SAM enzymes"/>
    <property type="match status" value="1"/>
</dbReference>
<accession>A0ABU0W5D2</accession>
<dbReference type="Gene3D" id="3.80.30.30">
    <property type="match status" value="1"/>
</dbReference>
<evidence type="ECO:0000313" key="7">
    <source>
        <dbReference type="Proteomes" id="UP001239019"/>
    </source>
</evidence>